<proteinExistence type="predicted"/>
<accession>A0A6J8EXY4</accession>
<dbReference type="SUPFAM" id="SSF57997">
    <property type="entry name" value="Tropomyosin"/>
    <property type="match status" value="1"/>
</dbReference>
<dbReference type="EMBL" id="CACVKT020010231">
    <property type="protein sequence ID" value="CAC5425344.1"/>
    <property type="molecule type" value="Genomic_DNA"/>
</dbReference>
<dbReference type="Gene3D" id="1.10.287.1490">
    <property type="match status" value="1"/>
</dbReference>
<dbReference type="InterPro" id="IPR041249">
    <property type="entry name" value="HEPN_DZIP3"/>
</dbReference>
<evidence type="ECO:0000313" key="3">
    <source>
        <dbReference type="EMBL" id="CAC5425344.1"/>
    </source>
</evidence>
<dbReference type="Pfam" id="PF18738">
    <property type="entry name" value="HEPN_DZIP3"/>
    <property type="match status" value="1"/>
</dbReference>
<feature type="coiled-coil region" evidence="1">
    <location>
        <begin position="192"/>
        <end position="282"/>
    </location>
</feature>
<dbReference type="Proteomes" id="UP000507470">
    <property type="component" value="Unassembled WGS sequence"/>
</dbReference>
<evidence type="ECO:0000313" key="4">
    <source>
        <dbReference type="Proteomes" id="UP000507470"/>
    </source>
</evidence>
<evidence type="ECO:0000256" key="1">
    <source>
        <dbReference type="SAM" id="Coils"/>
    </source>
</evidence>
<sequence length="340" mass="39314">MSLTVEESNFLRFYFLNLKITPKAVRVYFDSIYPPAGLARELKNNETNLKRLWFITSPQRKILDPGSVNIVKSEQFDTTLMICLLRNMNPCKVVPAPSKGWDNLPQAANTGYTDDLARAKWYRNFVSHHEKGELSGKDFSQYWGDLEQAIGRLGGPSMHKEAQSAQHVILDTSLTDMLLELKNCEKSQQEQTDKINKAIDRLNTNKEELKNKFHQLNVSNQQWEAETQKQTKKLSDYKDTVNACAKDIETCEKDIKNNKEMIKELQDQSITKQNEIDNLITKIDKLKIRCEHHDKILKEHEEHLTKQDGQIDTCVKSIDDIKQKLHDTDNTSGKINFLFD</sequence>
<name>A0A6J8EXY4_MYTCO</name>
<reference evidence="3 4" key="1">
    <citation type="submission" date="2020-06" db="EMBL/GenBank/DDBJ databases">
        <authorList>
            <person name="Li R."/>
            <person name="Bekaert M."/>
        </authorList>
    </citation>
    <scope>NUCLEOTIDE SEQUENCE [LARGE SCALE GENOMIC DNA]</scope>
    <source>
        <strain evidence="4">wild</strain>
    </source>
</reference>
<keyword evidence="1" id="KW-0175">Coiled coil</keyword>
<organism evidence="3 4">
    <name type="scientific">Mytilus coruscus</name>
    <name type="common">Sea mussel</name>
    <dbReference type="NCBI Taxonomy" id="42192"/>
    <lineage>
        <taxon>Eukaryota</taxon>
        <taxon>Metazoa</taxon>
        <taxon>Spiralia</taxon>
        <taxon>Lophotrochozoa</taxon>
        <taxon>Mollusca</taxon>
        <taxon>Bivalvia</taxon>
        <taxon>Autobranchia</taxon>
        <taxon>Pteriomorphia</taxon>
        <taxon>Mytilida</taxon>
        <taxon>Mytiloidea</taxon>
        <taxon>Mytilidae</taxon>
        <taxon>Mytilinae</taxon>
        <taxon>Mytilus</taxon>
    </lineage>
</organism>
<dbReference type="OrthoDB" id="5964200at2759"/>
<keyword evidence="4" id="KW-1185">Reference proteome</keyword>
<gene>
    <name evidence="3" type="ORF">MCOR_57180</name>
</gene>
<dbReference type="AlphaFoldDB" id="A0A6J8EXY4"/>
<evidence type="ECO:0000259" key="2">
    <source>
        <dbReference type="Pfam" id="PF18738"/>
    </source>
</evidence>
<feature type="domain" description="DZIP3-like HEPN" evidence="2">
    <location>
        <begin position="38"/>
        <end position="174"/>
    </location>
</feature>
<protein>
    <recommendedName>
        <fullName evidence="2">DZIP3-like HEPN domain-containing protein</fullName>
    </recommendedName>
</protein>